<dbReference type="EMBL" id="WOWP01000061">
    <property type="protein sequence ID" value="MUV05092.1"/>
    <property type="molecule type" value="Genomic_DNA"/>
</dbReference>
<keyword evidence="1" id="KW-0732">Signal</keyword>
<feature type="chain" id="PRO_5026890296" description="Deoxyribose-phosphate aldolase" evidence="1">
    <location>
        <begin position="25"/>
        <end position="269"/>
    </location>
</feature>
<dbReference type="RefSeq" id="WP_157484384.1">
    <property type="nucleotide sequence ID" value="NZ_JAZDQD010000019.1"/>
</dbReference>
<protein>
    <recommendedName>
        <fullName evidence="4">Deoxyribose-phosphate aldolase</fullName>
    </recommendedName>
</protein>
<evidence type="ECO:0008006" key="4">
    <source>
        <dbReference type="Google" id="ProtNLM"/>
    </source>
</evidence>
<evidence type="ECO:0000313" key="2">
    <source>
        <dbReference type="EMBL" id="MUV05092.1"/>
    </source>
</evidence>
<sequence>MNRKYLCFLLGSVITLLSSFTVNAQSQFTTKEKVELLRKINKSCADIKTVTYRINHDSKRLTEKNTFSTVAVCTLYIDPTNKVSSYNIVDEEFGSAKSRKYGHKIYNGEMLFSLTNPVDSLDAYKKPQILKNEVDMEAWLSSYNYLLLDKYFGKNKSLIGYDSFAENILLTEETFKDTPVYAITMTYMDNENSRDRIQKIYISKSNYLPVGSYSFWRWENMESYEYFDVEYLAINPEISPDEFKVAKDHTVNLVERYKVFKEKSKNNNQ</sequence>
<dbReference type="AlphaFoldDB" id="A0A6N8HH71"/>
<dbReference type="Proteomes" id="UP000433945">
    <property type="component" value="Unassembled WGS sequence"/>
</dbReference>
<proteinExistence type="predicted"/>
<gene>
    <name evidence="2" type="ORF">GN157_15355</name>
</gene>
<evidence type="ECO:0000313" key="3">
    <source>
        <dbReference type="Proteomes" id="UP000433945"/>
    </source>
</evidence>
<comment type="caution">
    <text evidence="2">The sequence shown here is derived from an EMBL/GenBank/DDBJ whole genome shotgun (WGS) entry which is preliminary data.</text>
</comment>
<feature type="signal peptide" evidence="1">
    <location>
        <begin position="1"/>
        <end position="24"/>
    </location>
</feature>
<reference evidence="2 3" key="1">
    <citation type="submission" date="2019-12" db="EMBL/GenBank/DDBJ databases">
        <authorList>
            <person name="Sun J.-Q."/>
        </authorList>
    </citation>
    <scope>NUCLEOTIDE SEQUENCE [LARGE SCALE GENOMIC DNA]</scope>
    <source>
        <strain evidence="2 3">JCM 17928</strain>
    </source>
</reference>
<name>A0A6N8HH71_9FLAO</name>
<dbReference type="OrthoDB" id="1340426at2"/>
<keyword evidence="3" id="KW-1185">Reference proteome</keyword>
<evidence type="ECO:0000256" key="1">
    <source>
        <dbReference type="SAM" id="SignalP"/>
    </source>
</evidence>
<accession>A0A6N8HH71</accession>
<organism evidence="2 3">
    <name type="scientific">Flavobacterium rakeshii</name>
    <dbReference type="NCBI Taxonomy" id="1038845"/>
    <lineage>
        <taxon>Bacteria</taxon>
        <taxon>Pseudomonadati</taxon>
        <taxon>Bacteroidota</taxon>
        <taxon>Flavobacteriia</taxon>
        <taxon>Flavobacteriales</taxon>
        <taxon>Flavobacteriaceae</taxon>
        <taxon>Flavobacterium</taxon>
    </lineage>
</organism>